<evidence type="ECO:0000256" key="1">
    <source>
        <dbReference type="SAM" id="MobiDB-lite"/>
    </source>
</evidence>
<sequence length="621" mass="74330">MKKISDLRKFHEQLTDAFYELEKEEEFPNHFYQAFLSGENSLSQKSISETKTFHEDWIGTIESYFPSLDKITKDPKSGLKYLQEVTAIEKAKKTNSDSIRHLAANTHLIKEIRNHQVVPKKILTTQAEIEYAIYENRFIKTLVERLFDFVNRRYKLVKENVDSFQDKLFNLNSKFNIRDTEIQMDIDLKIREDLGDETVNKYNHDVLNRIQNLLKKVNGIRVSPFMEEIKNAKPITPPIMKTSIILKNIDYNNCYNLWLFLDKYNTLSFDIDVKEQNLTFDKYYLKNIYQTALTTFTTVYGNQKALEDHYQYLDVMEYQRKSPKIAKKSLKDIIKNPDPLVVEDNLMNQYFLDQNKELFKEKLNQNVDESSTYEIGLRKAIRDTLAITNALFEDYFEFNDEDNDEDMFFQRMVKTDLETEHLKAKDKARVAKIIREVKEVDYNNAIRLEKRMLKEIEYYDKQIAKELKKKSIKESKKQAIEEKIKLERKNLDRNQKILTEYLEFVSAQKEILTEEHRAAQEKLRLETKRIKEEELALIEVEKKKVREKYEQEMKKLKEKQRIQKQKVVSQARKEKQDEKRNLKNEQKKLEKASKTRIRKEKTKIKKQMDDKIKKEKVKLSK</sequence>
<evidence type="ECO:0000313" key="3">
    <source>
        <dbReference type="EMBL" id="MDI6452468.1"/>
    </source>
</evidence>
<keyword evidence="4" id="KW-1185">Reference proteome</keyword>
<accession>A0AAW6U3C8</accession>
<gene>
    <name evidence="3" type="ORF">QJ521_02720</name>
</gene>
<evidence type="ECO:0000313" key="4">
    <source>
        <dbReference type="Proteomes" id="UP001431532"/>
    </source>
</evidence>
<feature type="domain" description="DUF2357" evidence="2">
    <location>
        <begin position="61"/>
        <end position="160"/>
    </location>
</feature>
<dbReference type="AlphaFoldDB" id="A0AAW6U3C8"/>
<name>A0AAW6U3C8_9MOLU</name>
<dbReference type="EMBL" id="JASCXW010000005">
    <property type="protein sequence ID" value="MDI6452468.1"/>
    <property type="molecule type" value="Genomic_DNA"/>
</dbReference>
<organism evidence="3 4">
    <name type="scientific">Peloplasma aerotolerans</name>
    <dbReference type="NCBI Taxonomy" id="3044389"/>
    <lineage>
        <taxon>Bacteria</taxon>
        <taxon>Bacillati</taxon>
        <taxon>Mycoplasmatota</taxon>
        <taxon>Mollicutes</taxon>
        <taxon>Acholeplasmatales</taxon>
        <taxon>Acholeplasmataceae</taxon>
        <taxon>Peloplasma</taxon>
    </lineage>
</organism>
<dbReference type="Proteomes" id="UP001431532">
    <property type="component" value="Unassembled WGS sequence"/>
</dbReference>
<feature type="compositionally biased region" description="Basic residues" evidence="1">
    <location>
        <begin position="594"/>
        <end position="605"/>
    </location>
</feature>
<feature type="region of interest" description="Disordered" evidence="1">
    <location>
        <begin position="556"/>
        <end position="621"/>
    </location>
</feature>
<comment type="caution">
    <text evidence="3">The sequence shown here is derived from an EMBL/GenBank/DDBJ whole genome shotgun (WGS) entry which is preliminary data.</text>
</comment>
<dbReference type="InterPro" id="IPR018633">
    <property type="entry name" value="DUF2357"/>
</dbReference>
<reference evidence="3" key="1">
    <citation type="submission" date="2023-05" db="EMBL/GenBank/DDBJ databases">
        <title>Mariniplasma microaerophilum sp. nov., a novel anaerobic mollicute isolated from terrestrial mud volcano, Taman Peninsula, Russia.</title>
        <authorList>
            <person name="Khomyakova M.A."/>
            <person name="Merkel A.Y."/>
            <person name="Slobodkin A.I."/>
        </authorList>
    </citation>
    <scope>NUCLEOTIDE SEQUENCE</scope>
    <source>
        <strain evidence="3">M4Ah</strain>
    </source>
</reference>
<dbReference type="Pfam" id="PF09823">
    <property type="entry name" value="DUF2357"/>
    <property type="match status" value="1"/>
</dbReference>
<dbReference type="RefSeq" id="WP_282838883.1">
    <property type="nucleotide sequence ID" value="NZ_JASCXW010000005.1"/>
</dbReference>
<proteinExistence type="predicted"/>
<evidence type="ECO:0000259" key="2">
    <source>
        <dbReference type="Pfam" id="PF09823"/>
    </source>
</evidence>
<protein>
    <submittedName>
        <fullName evidence="3">DUF2357 domain-containing protein</fullName>
    </submittedName>
</protein>
<feature type="compositionally biased region" description="Basic and acidic residues" evidence="1">
    <location>
        <begin position="571"/>
        <end position="593"/>
    </location>
</feature>